<dbReference type="Pfam" id="PF02525">
    <property type="entry name" value="Flavodoxin_2"/>
    <property type="match status" value="1"/>
</dbReference>
<evidence type="ECO:0000313" key="6">
    <source>
        <dbReference type="Proteomes" id="UP000185161"/>
    </source>
</evidence>
<keyword evidence="2" id="KW-0560">Oxidoreductase</keyword>
<evidence type="ECO:0000259" key="3">
    <source>
        <dbReference type="Pfam" id="PF02525"/>
    </source>
</evidence>
<reference evidence="6" key="2">
    <citation type="submission" date="2016-12" db="EMBL/GenBank/DDBJ databases">
        <title>Whole genome sequencing of Sphingomonas sp. ABOJV.</title>
        <authorList>
            <person name="Conlan S."/>
            <person name="Thomas P.J."/>
            <person name="Mullikin J."/>
            <person name="Palmore T.N."/>
            <person name="Frank K.M."/>
            <person name="Segre J.A."/>
        </authorList>
    </citation>
    <scope>NUCLEOTIDE SEQUENCE [LARGE SCALE GENOMIC DNA]</scope>
    <source>
        <strain evidence="6">ABOJV</strain>
    </source>
</reference>
<dbReference type="InterPro" id="IPR029039">
    <property type="entry name" value="Flavoprotein-like_sf"/>
</dbReference>
<evidence type="ECO:0000313" key="4">
    <source>
        <dbReference type="EMBL" id="APR53957.1"/>
    </source>
</evidence>
<dbReference type="PANTHER" id="PTHR10204">
    <property type="entry name" value="NAD P H OXIDOREDUCTASE-RELATED"/>
    <property type="match status" value="1"/>
</dbReference>
<feature type="domain" description="Flavodoxin-like fold" evidence="3">
    <location>
        <begin position="8"/>
        <end position="188"/>
    </location>
</feature>
<gene>
    <name evidence="4" type="ORF">BRX40_17455</name>
    <name evidence="5" type="ORF">CA257_09455</name>
</gene>
<dbReference type="GO" id="GO:0005829">
    <property type="term" value="C:cytosol"/>
    <property type="evidence" value="ECO:0007669"/>
    <property type="project" value="TreeGrafter"/>
</dbReference>
<dbReference type="GeneID" id="44134345"/>
<dbReference type="InterPro" id="IPR003680">
    <property type="entry name" value="Flavodoxin_fold"/>
</dbReference>
<comment type="similarity">
    <text evidence="1">Belongs to the NAD(P)H dehydrogenase (quinone) family.</text>
</comment>
<evidence type="ECO:0000313" key="5">
    <source>
        <dbReference type="EMBL" id="RSV03443.1"/>
    </source>
</evidence>
<dbReference type="EMBL" id="QQWO01000007">
    <property type="protein sequence ID" value="RSV03443.1"/>
    <property type="molecule type" value="Genomic_DNA"/>
</dbReference>
<reference evidence="4" key="1">
    <citation type="submission" date="2016-12" db="EMBL/GenBank/DDBJ databases">
        <title>Whole genome sequencing of Sphingomonas koreensis.</title>
        <authorList>
            <person name="Conlan S."/>
            <person name="Thomas P.J."/>
            <person name="Mullikin J."/>
            <person name="Palmore T.N."/>
            <person name="Frank K.M."/>
            <person name="Segre J.A."/>
        </authorList>
    </citation>
    <scope>NUCLEOTIDE SEQUENCE</scope>
    <source>
        <strain evidence="4">ABOJV</strain>
    </source>
</reference>
<dbReference type="AlphaFoldDB" id="A0A1L6JDQ4"/>
<organism evidence="4 6">
    <name type="scientific">Sphingomonas koreensis</name>
    <dbReference type="NCBI Taxonomy" id="93064"/>
    <lineage>
        <taxon>Bacteria</taxon>
        <taxon>Pseudomonadati</taxon>
        <taxon>Pseudomonadota</taxon>
        <taxon>Alphaproteobacteria</taxon>
        <taxon>Sphingomonadales</taxon>
        <taxon>Sphingomonadaceae</taxon>
        <taxon>Sphingomonas</taxon>
    </lineage>
</organism>
<evidence type="ECO:0000256" key="1">
    <source>
        <dbReference type="ARBA" id="ARBA00006252"/>
    </source>
</evidence>
<dbReference type="PANTHER" id="PTHR10204:SF34">
    <property type="entry name" value="NAD(P)H DEHYDROGENASE [QUINONE] 1 ISOFORM 1"/>
    <property type="match status" value="1"/>
</dbReference>
<dbReference type="KEGG" id="skr:BRX40_17455"/>
<dbReference type="SUPFAM" id="SSF52218">
    <property type="entry name" value="Flavoproteins"/>
    <property type="match status" value="1"/>
</dbReference>
<evidence type="ECO:0000256" key="2">
    <source>
        <dbReference type="ARBA" id="ARBA00023002"/>
    </source>
</evidence>
<dbReference type="Gene3D" id="3.40.50.360">
    <property type="match status" value="1"/>
</dbReference>
<keyword evidence="6" id="KW-1185">Reference proteome</keyword>
<sequence length="196" mass="21496">MATQAKRRIAIIDGHPDPDRARFVHALADAYADGALIGRLEVRRIELAGMDFPLIRSRTEWTDGKPVPEIAEAQATIAWADHLVILYPLWLGDVPALLKGFLEQVARPGFAIAEGPRGPRGLLKGKSARLVVTMGMPAFFYRFYFGAHSVKSLERNILKLAGIRPVAQTLIGGVEGSAEQREEWLAEMLDLGSRGA</sequence>
<dbReference type="RefSeq" id="WP_075152469.1">
    <property type="nucleotide sequence ID" value="NZ_CP018820.1"/>
</dbReference>
<dbReference type="Proteomes" id="UP000286681">
    <property type="component" value="Unassembled WGS sequence"/>
</dbReference>
<reference evidence="5 7" key="3">
    <citation type="submission" date="2018-07" db="EMBL/GenBank/DDBJ databases">
        <title>Genomic and Epidemiologic Investigation of an Indolent Hospital Outbreak.</title>
        <authorList>
            <person name="Johnson R.C."/>
            <person name="Deming C."/>
            <person name="Conlan S."/>
            <person name="Zellmer C.J."/>
            <person name="Michelin A.V."/>
            <person name="Lee-Lin S."/>
            <person name="Thomas P.J."/>
            <person name="Park M."/>
            <person name="Weingarten R.A."/>
            <person name="Less J."/>
            <person name="Dekker J.P."/>
            <person name="Frank K.M."/>
            <person name="Musser K.A."/>
            <person name="Mcquiston J.R."/>
            <person name="Henderson D.K."/>
            <person name="Lau A.F."/>
            <person name="Palmore T.N."/>
            <person name="Segre J.A."/>
        </authorList>
    </citation>
    <scope>NUCLEOTIDE SEQUENCE [LARGE SCALE GENOMIC DNA]</scope>
    <source>
        <strain evidence="5 7">SK-NIH.Env10_0317</strain>
    </source>
</reference>
<dbReference type="STRING" id="93064.BRX40_17455"/>
<dbReference type="Proteomes" id="UP000185161">
    <property type="component" value="Chromosome"/>
</dbReference>
<dbReference type="InterPro" id="IPR051545">
    <property type="entry name" value="NAD(P)H_dehydrogenase_qn"/>
</dbReference>
<proteinExistence type="inferred from homology"/>
<protein>
    <submittedName>
        <fullName evidence="4">Dehydrogenase</fullName>
    </submittedName>
    <submittedName>
        <fullName evidence="5">Flavodoxin family protein</fullName>
    </submittedName>
</protein>
<evidence type="ECO:0000313" key="7">
    <source>
        <dbReference type="Proteomes" id="UP000286681"/>
    </source>
</evidence>
<dbReference type="OrthoDB" id="9798454at2"/>
<name>A0A1L6JDQ4_9SPHN</name>
<accession>A0A1L6JDQ4</accession>
<dbReference type="EMBL" id="CP018820">
    <property type="protein sequence ID" value="APR53957.1"/>
    <property type="molecule type" value="Genomic_DNA"/>
</dbReference>
<dbReference type="GO" id="GO:0003955">
    <property type="term" value="F:NAD(P)H dehydrogenase (quinone) activity"/>
    <property type="evidence" value="ECO:0007669"/>
    <property type="project" value="TreeGrafter"/>
</dbReference>